<dbReference type="SUPFAM" id="SSF53448">
    <property type="entry name" value="Nucleotide-diphospho-sugar transferases"/>
    <property type="match status" value="1"/>
</dbReference>
<dbReference type="GO" id="GO:0005886">
    <property type="term" value="C:plasma membrane"/>
    <property type="evidence" value="ECO:0007669"/>
    <property type="project" value="TreeGrafter"/>
</dbReference>
<dbReference type="Pfam" id="PF00535">
    <property type="entry name" value="Glycos_transf_2"/>
    <property type="match status" value="1"/>
</dbReference>
<keyword evidence="3 9" id="KW-0808">Transferase</keyword>
<reference evidence="9 10" key="1">
    <citation type="submission" date="2019-08" db="EMBL/GenBank/DDBJ databases">
        <title>In-depth cultivation of the pig gut microbiome towards novel bacterial diversity and tailored functional studies.</title>
        <authorList>
            <person name="Wylensek D."/>
            <person name="Hitch T.C.A."/>
            <person name="Clavel T."/>
        </authorList>
    </citation>
    <scope>NUCLEOTIDE SEQUENCE [LARGE SCALE GENOMIC DNA]</scope>
    <source>
        <strain evidence="9 10">Oil+RF-744-GAM-WT-6</strain>
    </source>
</reference>
<protein>
    <submittedName>
        <fullName evidence="9">Glycosyltransferase family 2 protein</fullName>
    </submittedName>
</protein>
<accession>A0A7X2NRK2</accession>
<evidence type="ECO:0000313" key="9">
    <source>
        <dbReference type="EMBL" id="MSS58123.1"/>
    </source>
</evidence>
<dbReference type="AlphaFoldDB" id="A0A7X2NRK2"/>
<comment type="subcellular location">
    <subcellularLocation>
        <location evidence="1">Membrane</location>
        <topology evidence="1">Multi-pass membrane protein</topology>
    </subcellularLocation>
</comment>
<name>A0A7X2NRK2_9FIRM</name>
<evidence type="ECO:0000259" key="8">
    <source>
        <dbReference type="Pfam" id="PF00535"/>
    </source>
</evidence>
<gene>
    <name evidence="9" type="ORF">FYJ51_04305</name>
</gene>
<evidence type="ECO:0000256" key="7">
    <source>
        <dbReference type="SAM" id="Phobius"/>
    </source>
</evidence>
<keyword evidence="4 7" id="KW-0812">Transmembrane</keyword>
<keyword evidence="2" id="KW-0328">Glycosyltransferase</keyword>
<dbReference type="EMBL" id="VUMN01000007">
    <property type="protein sequence ID" value="MSS58123.1"/>
    <property type="molecule type" value="Genomic_DNA"/>
</dbReference>
<dbReference type="InterPro" id="IPR029044">
    <property type="entry name" value="Nucleotide-diphossugar_trans"/>
</dbReference>
<evidence type="ECO:0000256" key="2">
    <source>
        <dbReference type="ARBA" id="ARBA00022676"/>
    </source>
</evidence>
<evidence type="ECO:0000256" key="3">
    <source>
        <dbReference type="ARBA" id="ARBA00022679"/>
    </source>
</evidence>
<dbReference type="RefSeq" id="WP_154503659.1">
    <property type="nucleotide sequence ID" value="NZ_VUMN01000007.1"/>
</dbReference>
<evidence type="ECO:0000256" key="6">
    <source>
        <dbReference type="ARBA" id="ARBA00023136"/>
    </source>
</evidence>
<evidence type="ECO:0000256" key="1">
    <source>
        <dbReference type="ARBA" id="ARBA00004141"/>
    </source>
</evidence>
<dbReference type="InterPro" id="IPR001173">
    <property type="entry name" value="Glyco_trans_2-like"/>
</dbReference>
<dbReference type="InterPro" id="IPR050256">
    <property type="entry name" value="Glycosyltransferase_2"/>
</dbReference>
<keyword evidence="5 7" id="KW-1133">Transmembrane helix</keyword>
<comment type="caution">
    <text evidence="9">The sequence shown here is derived from an EMBL/GenBank/DDBJ whole genome shotgun (WGS) entry which is preliminary data.</text>
</comment>
<feature type="transmembrane region" description="Helical" evidence="7">
    <location>
        <begin position="225"/>
        <end position="248"/>
    </location>
</feature>
<evidence type="ECO:0000256" key="4">
    <source>
        <dbReference type="ARBA" id="ARBA00022692"/>
    </source>
</evidence>
<dbReference type="CDD" id="cd04187">
    <property type="entry name" value="DPM1_like_bac"/>
    <property type="match status" value="1"/>
</dbReference>
<feature type="domain" description="Glycosyltransferase 2-like" evidence="8">
    <location>
        <begin position="4"/>
        <end position="161"/>
    </location>
</feature>
<keyword evidence="6 7" id="KW-0472">Membrane</keyword>
<feature type="transmembrane region" description="Helical" evidence="7">
    <location>
        <begin position="260"/>
        <end position="285"/>
    </location>
</feature>
<organism evidence="9 10">
    <name type="scientific">Stecheria intestinalis</name>
    <dbReference type="NCBI Taxonomy" id="2606630"/>
    <lineage>
        <taxon>Bacteria</taxon>
        <taxon>Bacillati</taxon>
        <taxon>Bacillota</taxon>
        <taxon>Erysipelotrichia</taxon>
        <taxon>Erysipelotrichales</taxon>
        <taxon>Erysipelotrichaceae</taxon>
        <taxon>Stecheria</taxon>
    </lineage>
</organism>
<sequence>MDLSIVIPEYGCREALGDLYRRLTAVCRELVSDYEIIFVEDSDPENSWEEIQKLCEEDQRVKGIHFSRNFGQERAITAGVDYSSGDYVVVMDCDLQDRPEGITELYQKAREGYDVVFVRRIDRIDSRWTMFWSHLFYRVYNRFSDDNYDPAVGNFSIASRRIVDQFCRMREKNRDYIMFLRWLGFRTAVINVEADERAAGKSSYTFHKKLKLAIETITAQSNKPLWIAVYLGMIFAVFSVLAIIYTVILHFANGSSPEGWASLLIAVFLMGGLMLATTGIAGIYIGNIFNEVKDRPLYVIEDLKNLDRKLHETR</sequence>
<dbReference type="GO" id="GO:0016757">
    <property type="term" value="F:glycosyltransferase activity"/>
    <property type="evidence" value="ECO:0007669"/>
    <property type="project" value="UniProtKB-KW"/>
</dbReference>
<dbReference type="PANTHER" id="PTHR48090">
    <property type="entry name" value="UNDECAPRENYL-PHOSPHATE 4-DEOXY-4-FORMAMIDO-L-ARABINOSE TRANSFERASE-RELATED"/>
    <property type="match status" value="1"/>
</dbReference>
<dbReference type="PANTHER" id="PTHR48090:SF1">
    <property type="entry name" value="PROPHAGE BACTOPRENOL GLUCOSYL TRANSFERASE HOMOLOG"/>
    <property type="match status" value="1"/>
</dbReference>
<proteinExistence type="predicted"/>
<evidence type="ECO:0000256" key="5">
    <source>
        <dbReference type="ARBA" id="ARBA00022989"/>
    </source>
</evidence>
<keyword evidence="10" id="KW-1185">Reference proteome</keyword>
<dbReference type="Proteomes" id="UP000461880">
    <property type="component" value="Unassembled WGS sequence"/>
</dbReference>
<evidence type="ECO:0000313" key="10">
    <source>
        <dbReference type="Proteomes" id="UP000461880"/>
    </source>
</evidence>
<dbReference type="Gene3D" id="3.90.550.10">
    <property type="entry name" value="Spore Coat Polysaccharide Biosynthesis Protein SpsA, Chain A"/>
    <property type="match status" value="1"/>
</dbReference>